<dbReference type="SUPFAM" id="SSF47413">
    <property type="entry name" value="lambda repressor-like DNA-binding domains"/>
    <property type="match status" value="1"/>
</dbReference>
<evidence type="ECO:0000256" key="1">
    <source>
        <dbReference type="ARBA" id="ARBA00023125"/>
    </source>
</evidence>
<feature type="domain" description="HTH cro/C1-type" evidence="2">
    <location>
        <begin position="5"/>
        <end position="59"/>
    </location>
</feature>
<sequence length="122" mass="14242">MKDRIRMLRKSLKLTQTKFGEIVGVKGNTITNYENGLRMPSDAVIFSICREFDVNEDWLRNGLGDMFIQKTRGEQIAEFAADVLKDEEDSFRHRFIEALAELSVDEWEVLEKIVENITKERD</sequence>
<dbReference type="InterPro" id="IPR010982">
    <property type="entry name" value="Lambda_DNA-bd_dom_sf"/>
</dbReference>
<dbReference type="PANTHER" id="PTHR46558">
    <property type="entry name" value="TRACRIPTIONAL REGULATORY PROTEIN-RELATED-RELATED"/>
    <property type="match status" value="1"/>
</dbReference>
<keyword evidence="1" id="KW-0238">DNA-binding</keyword>
<gene>
    <name evidence="3" type="ORF">LQE92_09010</name>
</gene>
<comment type="caution">
    <text evidence="3">The sequence shown here is derived from an EMBL/GenBank/DDBJ whole genome shotgun (WGS) entry which is preliminary data.</text>
</comment>
<dbReference type="SMART" id="SM00530">
    <property type="entry name" value="HTH_XRE"/>
    <property type="match status" value="1"/>
</dbReference>
<dbReference type="PANTHER" id="PTHR46558:SF11">
    <property type="entry name" value="HTH-TYPE TRANSCRIPTIONAL REGULATOR XRE"/>
    <property type="match status" value="1"/>
</dbReference>
<dbReference type="Proteomes" id="UP001299265">
    <property type="component" value="Unassembled WGS sequence"/>
</dbReference>
<dbReference type="EMBL" id="JAJNOR010000005">
    <property type="protein sequence ID" value="MCD2492767.1"/>
    <property type="molecule type" value="Genomic_DNA"/>
</dbReference>
<accession>A0AAP2RID2</accession>
<proteinExistence type="predicted"/>
<dbReference type="PROSITE" id="PS50943">
    <property type="entry name" value="HTH_CROC1"/>
    <property type="match status" value="1"/>
</dbReference>
<evidence type="ECO:0000259" key="2">
    <source>
        <dbReference type="PROSITE" id="PS50943"/>
    </source>
</evidence>
<dbReference type="CDD" id="cd00093">
    <property type="entry name" value="HTH_XRE"/>
    <property type="match status" value="1"/>
</dbReference>
<reference evidence="3 4" key="1">
    <citation type="submission" date="2021-11" db="EMBL/GenBank/DDBJ databases">
        <title>Lacrimispora sp. nov. NSJ-141 isolated from human feces.</title>
        <authorList>
            <person name="Abdugheni R."/>
        </authorList>
    </citation>
    <scope>NUCLEOTIDE SEQUENCE [LARGE SCALE GENOMIC DNA]</scope>
    <source>
        <strain evidence="3 4">NSJ-141</strain>
    </source>
</reference>
<name>A0AAP2RID2_9FIRM</name>
<keyword evidence="4" id="KW-1185">Reference proteome</keyword>
<dbReference type="GO" id="GO:0003677">
    <property type="term" value="F:DNA binding"/>
    <property type="evidence" value="ECO:0007669"/>
    <property type="project" value="UniProtKB-KW"/>
</dbReference>
<dbReference type="Pfam" id="PF01381">
    <property type="entry name" value="HTH_3"/>
    <property type="match status" value="1"/>
</dbReference>
<evidence type="ECO:0000313" key="3">
    <source>
        <dbReference type="EMBL" id="MCD2492767.1"/>
    </source>
</evidence>
<dbReference type="Gene3D" id="1.10.260.40">
    <property type="entry name" value="lambda repressor-like DNA-binding domains"/>
    <property type="match status" value="1"/>
</dbReference>
<protein>
    <submittedName>
        <fullName evidence="3">Helix-turn-helix domain-containing protein</fullName>
    </submittedName>
</protein>
<dbReference type="RefSeq" id="WP_231062653.1">
    <property type="nucleotide sequence ID" value="NZ_JAJNOR010000005.1"/>
</dbReference>
<organism evidence="3 4">
    <name type="scientific">Lientehia hominis</name>
    <dbReference type="NCBI Taxonomy" id="2897778"/>
    <lineage>
        <taxon>Bacteria</taxon>
        <taxon>Bacillati</taxon>
        <taxon>Bacillota</taxon>
        <taxon>Clostridia</taxon>
        <taxon>Lachnospirales</taxon>
        <taxon>Lachnospiraceae</taxon>
        <taxon>Lientehia</taxon>
    </lineage>
</organism>
<evidence type="ECO:0000313" key="4">
    <source>
        <dbReference type="Proteomes" id="UP001299265"/>
    </source>
</evidence>
<dbReference type="AlphaFoldDB" id="A0AAP2RID2"/>
<dbReference type="InterPro" id="IPR001387">
    <property type="entry name" value="Cro/C1-type_HTH"/>
</dbReference>